<dbReference type="AlphaFoldDB" id="A0A7J5UP15"/>
<dbReference type="RefSeq" id="WP_152202445.1">
    <property type="nucleotide sequence ID" value="NZ_VUKF01000014.1"/>
</dbReference>
<evidence type="ECO:0000313" key="3">
    <source>
        <dbReference type="Proteomes" id="UP000451860"/>
    </source>
</evidence>
<feature type="transmembrane region" description="Helical" evidence="1">
    <location>
        <begin position="32"/>
        <end position="54"/>
    </location>
</feature>
<dbReference type="OrthoDB" id="9962157at2"/>
<keyword evidence="1" id="KW-1133">Transmembrane helix</keyword>
<protein>
    <submittedName>
        <fullName evidence="2">Uncharacterized protein</fullName>
    </submittedName>
</protein>
<keyword evidence="1" id="KW-0812">Transmembrane</keyword>
<organism evidence="2 3">
    <name type="scientific">Georgenia thermotolerans</name>
    <dbReference type="NCBI Taxonomy" id="527326"/>
    <lineage>
        <taxon>Bacteria</taxon>
        <taxon>Bacillati</taxon>
        <taxon>Actinomycetota</taxon>
        <taxon>Actinomycetes</taxon>
        <taxon>Micrococcales</taxon>
        <taxon>Bogoriellaceae</taxon>
        <taxon>Georgenia</taxon>
    </lineage>
</organism>
<accession>A0A7J5UP15</accession>
<keyword evidence="3" id="KW-1185">Reference proteome</keyword>
<name>A0A7J5UP15_9MICO</name>
<dbReference type="Proteomes" id="UP000451860">
    <property type="component" value="Unassembled WGS sequence"/>
</dbReference>
<sequence>MTTPPQEALPTPSPADLDGAAVVTVQDFVLSILLWTGVLVALAGLVVAGGWWLVRRHRSTQDA</sequence>
<keyword evidence="1" id="KW-0472">Membrane</keyword>
<comment type="caution">
    <text evidence="2">The sequence shown here is derived from an EMBL/GenBank/DDBJ whole genome shotgun (WGS) entry which is preliminary data.</text>
</comment>
<evidence type="ECO:0000313" key="2">
    <source>
        <dbReference type="EMBL" id="KAE8764142.1"/>
    </source>
</evidence>
<proteinExistence type="predicted"/>
<reference evidence="2 3" key="1">
    <citation type="submission" date="2019-10" db="EMBL/GenBank/DDBJ databases">
        <title>Georgenia wutianyii sp. nov. and Georgenia yuyongxinii sp. nov. isolated from plateau pika (Ochotona curzoniae) in the Qinghai-Tibet plateau of China.</title>
        <authorList>
            <person name="Tian Z."/>
        </authorList>
    </citation>
    <scope>NUCLEOTIDE SEQUENCE [LARGE SCALE GENOMIC DNA]</scope>
    <source>
        <strain evidence="2 3">DSM 21501</strain>
    </source>
</reference>
<evidence type="ECO:0000256" key="1">
    <source>
        <dbReference type="SAM" id="Phobius"/>
    </source>
</evidence>
<dbReference type="EMBL" id="WHJE01000042">
    <property type="protein sequence ID" value="KAE8764142.1"/>
    <property type="molecule type" value="Genomic_DNA"/>
</dbReference>
<gene>
    <name evidence="2" type="ORF">GB883_10525</name>
</gene>